<comment type="caution">
    <text evidence="2">The sequence shown here is derived from an EMBL/GenBank/DDBJ whole genome shotgun (WGS) entry which is preliminary data.</text>
</comment>
<evidence type="ECO:0000256" key="1">
    <source>
        <dbReference type="SAM" id="MobiDB-lite"/>
    </source>
</evidence>
<keyword evidence="3" id="KW-1185">Reference proteome</keyword>
<proteinExistence type="predicted"/>
<evidence type="ECO:0000313" key="2">
    <source>
        <dbReference type="EMBL" id="ORX46792.1"/>
    </source>
</evidence>
<feature type="region of interest" description="Disordered" evidence="1">
    <location>
        <begin position="17"/>
        <end position="39"/>
    </location>
</feature>
<reference evidence="2 3" key="1">
    <citation type="submission" date="2016-07" db="EMBL/GenBank/DDBJ databases">
        <title>Pervasive Adenine N6-methylation of Active Genes in Fungi.</title>
        <authorList>
            <consortium name="DOE Joint Genome Institute"/>
            <person name="Mondo S.J."/>
            <person name="Dannebaum R.O."/>
            <person name="Kuo R.C."/>
            <person name="Labutti K."/>
            <person name="Haridas S."/>
            <person name="Kuo A."/>
            <person name="Salamov A."/>
            <person name="Ahrendt S.R."/>
            <person name="Lipzen A."/>
            <person name="Sullivan W."/>
            <person name="Andreopoulos W.B."/>
            <person name="Clum A."/>
            <person name="Lindquist E."/>
            <person name="Daum C."/>
            <person name="Ramamoorthy G.K."/>
            <person name="Gryganskyi A."/>
            <person name="Culley D."/>
            <person name="Magnuson J.K."/>
            <person name="James T.Y."/>
            <person name="O'Malley M.A."/>
            <person name="Stajich J.E."/>
            <person name="Spatafora J.W."/>
            <person name="Visel A."/>
            <person name="Grigoriev I.V."/>
        </authorList>
    </citation>
    <scope>NUCLEOTIDE SEQUENCE [LARGE SCALE GENOMIC DNA]</scope>
    <source>
        <strain evidence="2 3">NRRL 3301</strain>
    </source>
</reference>
<protein>
    <submittedName>
        <fullName evidence="2">Uncharacterized protein</fullName>
    </submittedName>
</protein>
<name>A0A1X2G743_9FUNG</name>
<organism evidence="2 3">
    <name type="scientific">Hesseltinella vesiculosa</name>
    <dbReference type="NCBI Taxonomy" id="101127"/>
    <lineage>
        <taxon>Eukaryota</taxon>
        <taxon>Fungi</taxon>
        <taxon>Fungi incertae sedis</taxon>
        <taxon>Mucoromycota</taxon>
        <taxon>Mucoromycotina</taxon>
        <taxon>Mucoromycetes</taxon>
        <taxon>Mucorales</taxon>
        <taxon>Cunninghamellaceae</taxon>
        <taxon>Hesseltinella</taxon>
    </lineage>
</organism>
<accession>A0A1X2G743</accession>
<dbReference type="AlphaFoldDB" id="A0A1X2G743"/>
<gene>
    <name evidence="2" type="ORF">DM01DRAFT_1377543</name>
</gene>
<dbReference type="Proteomes" id="UP000242146">
    <property type="component" value="Unassembled WGS sequence"/>
</dbReference>
<sequence length="79" mass="9186">MLKPQCIKFWMTNTSSNLRHRPDDIKKQKRIQDLDESQWPPEVYEQYEQTIPDPPSPSCLITQVVLQSLKQPSSNCSPS</sequence>
<dbReference type="EMBL" id="MCGT01000036">
    <property type="protein sequence ID" value="ORX46792.1"/>
    <property type="molecule type" value="Genomic_DNA"/>
</dbReference>
<evidence type="ECO:0000313" key="3">
    <source>
        <dbReference type="Proteomes" id="UP000242146"/>
    </source>
</evidence>
<feature type="compositionally biased region" description="Basic and acidic residues" evidence="1">
    <location>
        <begin position="20"/>
        <end position="33"/>
    </location>
</feature>